<dbReference type="HOGENOM" id="CLU_1584412_0_0_9"/>
<evidence type="ECO:0000256" key="2">
    <source>
        <dbReference type="SAM" id="Phobius"/>
    </source>
</evidence>
<protein>
    <recommendedName>
        <fullName evidence="3">CAAX prenyl protease 2/Lysostaphin resistance protein A-like domain-containing protein</fullName>
    </recommendedName>
</protein>
<feature type="domain" description="CAAX prenyl protease 2/Lysostaphin resistance protein A-like" evidence="3">
    <location>
        <begin position="17"/>
        <end position="121"/>
    </location>
</feature>
<evidence type="ECO:0000256" key="1">
    <source>
        <dbReference type="ARBA" id="ARBA00009067"/>
    </source>
</evidence>
<feature type="transmembrane region" description="Helical" evidence="2">
    <location>
        <begin position="141"/>
        <end position="159"/>
    </location>
</feature>
<dbReference type="EMBL" id="CP002461">
    <property type="protein sequence ID" value="AEN98585.1"/>
    <property type="molecule type" value="Genomic_DNA"/>
</dbReference>
<feature type="transmembrane region" description="Helical" evidence="2">
    <location>
        <begin position="82"/>
        <end position="103"/>
    </location>
</feature>
<organism evidence="4 5">
    <name type="scientific">Fructilactobacillus sanfranciscensis (strain TMW 1.1304)</name>
    <name type="common">Lactobacillus sanfranciscensis</name>
    <dbReference type="NCBI Taxonomy" id="714313"/>
    <lineage>
        <taxon>Bacteria</taxon>
        <taxon>Bacillati</taxon>
        <taxon>Bacillota</taxon>
        <taxon>Bacilli</taxon>
        <taxon>Lactobacillales</taxon>
        <taxon>Lactobacillaceae</taxon>
        <taxon>Fructilactobacillus</taxon>
    </lineage>
</organism>
<dbReference type="eggNOG" id="COG1266">
    <property type="taxonomic scope" value="Bacteria"/>
</dbReference>
<dbReference type="PANTHER" id="PTHR36435">
    <property type="entry name" value="SLR1288 PROTEIN"/>
    <property type="match status" value="1"/>
</dbReference>
<feature type="transmembrane region" description="Helical" evidence="2">
    <location>
        <begin position="18"/>
        <end position="42"/>
    </location>
</feature>
<comment type="similarity">
    <text evidence="1">Belongs to the UPF0177 family.</text>
</comment>
<dbReference type="InterPro" id="IPR003675">
    <property type="entry name" value="Rce1/LyrA-like_dom"/>
</dbReference>
<name>G2KUR7_FRUST</name>
<dbReference type="Pfam" id="PF02517">
    <property type="entry name" value="Rce1-like"/>
    <property type="match status" value="1"/>
</dbReference>
<dbReference type="KEGG" id="lsn:LSA_01030"/>
<dbReference type="InterPro" id="IPR052710">
    <property type="entry name" value="CAAX_protease"/>
</dbReference>
<dbReference type="PANTHER" id="PTHR36435:SF1">
    <property type="entry name" value="CAAX AMINO TERMINAL PROTEASE FAMILY PROTEIN"/>
    <property type="match status" value="1"/>
</dbReference>
<accession>G2KUR7</accession>
<keyword evidence="5" id="KW-1185">Reference proteome</keyword>
<dbReference type="GO" id="GO:0004175">
    <property type="term" value="F:endopeptidase activity"/>
    <property type="evidence" value="ECO:0007669"/>
    <property type="project" value="UniProtKB-ARBA"/>
</dbReference>
<evidence type="ECO:0000313" key="5">
    <source>
        <dbReference type="Proteomes" id="UP000001285"/>
    </source>
</evidence>
<gene>
    <name evidence="4" type="ordered locus">LSA_01030</name>
</gene>
<feature type="transmembrane region" description="Helical" evidence="2">
    <location>
        <begin position="110"/>
        <end position="129"/>
    </location>
</feature>
<sequence length="168" mass="18904">MLIMIIEVLLAIMNPGKIIMAISIGLMAGIVEEYLCRGLIFGTLYQLFKRKKTIFGKLIVPILLTNLIFSSEHLLNLSSQSLIITGGQMIQTFGMGILFTCLYIRTQNMIVPMIAHFTLDSVMIFLLPIAQSDQVNPMITFGQAVVVMTIYILFGIKIIKPVFKQKFR</sequence>
<evidence type="ECO:0000313" key="4">
    <source>
        <dbReference type="EMBL" id="AEN98585.1"/>
    </source>
</evidence>
<evidence type="ECO:0000259" key="3">
    <source>
        <dbReference type="Pfam" id="PF02517"/>
    </source>
</evidence>
<proteinExistence type="inferred from homology"/>
<feature type="transmembrane region" description="Helical" evidence="2">
    <location>
        <begin position="54"/>
        <end position="70"/>
    </location>
</feature>
<reference evidence="4 5" key="1">
    <citation type="journal article" date="2011" name="Microb. Cell Fact.">
        <title>Genomic analysis reveals Lactobacillus sanfranciscensis as stable element in traditional sourdoughs.</title>
        <authorList>
            <person name="Vogel R.F."/>
            <person name="Pavlovic M."/>
            <person name="Ehrmann M.A."/>
            <person name="Wiezer A."/>
            <person name="Liesegang H."/>
            <person name="Offschanka S."/>
            <person name="Voget S."/>
            <person name="Angelov A."/>
            <person name="Bocker G."/>
            <person name="Liebl W."/>
        </authorList>
    </citation>
    <scope>NUCLEOTIDE SEQUENCE [LARGE SCALE GENOMIC DNA]</scope>
    <source>
        <strain evidence="4 5">TMW 1.1304</strain>
    </source>
</reference>
<keyword evidence="2" id="KW-0812">Transmembrane</keyword>
<dbReference type="AlphaFoldDB" id="G2KUR7"/>
<keyword evidence="2" id="KW-0472">Membrane</keyword>
<dbReference type="GO" id="GO:0080120">
    <property type="term" value="P:CAAX-box protein maturation"/>
    <property type="evidence" value="ECO:0007669"/>
    <property type="project" value="UniProtKB-ARBA"/>
</dbReference>
<keyword evidence="2" id="KW-1133">Transmembrane helix</keyword>
<dbReference type="Proteomes" id="UP000001285">
    <property type="component" value="Chromosome"/>
</dbReference>
<dbReference type="STRING" id="714313.LSA_01030"/>